<feature type="compositionally biased region" description="Basic and acidic residues" evidence="8">
    <location>
        <begin position="614"/>
        <end position="624"/>
    </location>
</feature>
<evidence type="ECO:0000259" key="9">
    <source>
        <dbReference type="PROSITE" id="PS50090"/>
    </source>
</evidence>
<accession>A0A1J9Q0S8</accession>
<dbReference type="OrthoDB" id="4188791at2759"/>
<feature type="region of interest" description="Disordered" evidence="8">
    <location>
        <begin position="610"/>
        <end position="674"/>
    </location>
</feature>
<reference evidence="11 12" key="1">
    <citation type="submission" date="2015-08" db="EMBL/GenBank/DDBJ databases">
        <title>Emmonsia species relationships and genome sequence.</title>
        <authorList>
            <person name="Cuomo C.A."/>
            <person name="Schwartz I.S."/>
            <person name="Kenyon C."/>
            <person name="De Hoog G.S."/>
            <person name="Govender N.P."/>
            <person name="Botha A."/>
            <person name="Moreno L."/>
            <person name="De Vries M."/>
            <person name="Munoz J.F."/>
            <person name="Stielow J.B."/>
        </authorList>
    </citation>
    <scope>NUCLEOTIDE SEQUENCE [LARGE SCALE GENOMIC DNA]</scope>
    <source>
        <strain evidence="11 12">EI222</strain>
    </source>
</reference>
<dbReference type="AlphaFoldDB" id="A0A1J9Q0S8"/>
<dbReference type="CDD" id="cd00167">
    <property type="entry name" value="SANT"/>
    <property type="match status" value="1"/>
</dbReference>
<dbReference type="InterPro" id="IPR009057">
    <property type="entry name" value="Homeodomain-like_sf"/>
</dbReference>
<evidence type="ECO:0000256" key="4">
    <source>
        <dbReference type="ARBA" id="ARBA00009461"/>
    </source>
</evidence>
<evidence type="ECO:0000256" key="2">
    <source>
        <dbReference type="ARBA" id="ARBA00004123"/>
    </source>
</evidence>
<feature type="compositionally biased region" description="Polar residues" evidence="8">
    <location>
        <begin position="181"/>
        <end position="198"/>
    </location>
</feature>
<dbReference type="GO" id="GO:0005737">
    <property type="term" value="C:cytoplasm"/>
    <property type="evidence" value="ECO:0007669"/>
    <property type="project" value="UniProtKB-SubCell"/>
</dbReference>
<protein>
    <recommendedName>
        <fullName evidence="5">Restriction of telomere capping protein 4</fullName>
    </recommendedName>
</protein>
<dbReference type="Pfam" id="PF14474">
    <property type="entry name" value="RTC4"/>
    <property type="match status" value="1"/>
</dbReference>
<dbReference type="Proteomes" id="UP000242791">
    <property type="component" value="Unassembled WGS sequence"/>
</dbReference>
<feature type="compositionally biased region" description="Polar residues" evidence="8">
    <location>
        <begin position="427"/>
        <end position="436"/>
    </location>
</feature>
<proteinExistence type="inferred from homology"/>
<dbReference type="SUPFAM" id="SSF46689">
    <property type="entry name" value="Homeodomain-like"/>
    <property type="match status" value="1"/>
</dbReference>
<keyword evidence="12" id="KW-1185">Reference proteome</keyword>
<feature type="domain" description="HTH myb-type" evidence="10">
    <location>
        <begin position="553"/>
        <end position="606"/>
    </location>
</feature>
<dbReference type="PANTHER" id="PTHR41391">
    <property type="entry name" value="RESTRICTION OF TELOMERE CAPPING PROTEIN 4"/>
    <property type="match status" value="1"/>
</dbReference>
<evidence type="ECO:0000256" key="8">
    <source>
        <dbReference type="SAM" id="MobiDB-lite"/>
    </source>
</evidence>
<feature type="compositionally biased region" description="Polar residues" evidence="8">
    <location>
        <begin position="461"/>
        <end position="479"/>
    </location>
</feature>
<dbReference type="InterPro" id="IPR001005">
    <property type="entry name" value="SANT/Myb"/>
</dbReference>
<evidence type="ECO:0000256" key="1">
    <source>
        <dbReference type="ARBA" id="ARBA00002738"/>
    </source>
</evidence>
<dbReference type="VEuPathDB" id="FungiDB:ACJ73_06486"/>
<dbReference type="PROSITE" id="PS50090">
    <property type="entry name" value="MYB_LIKE"/>
    <property type="match status" value="1"/>
</dbReference>
<sequence length="866" mass="95814">MCSDWNVYTLSNPPLRAAKTPRPSNPANLPLSRPVPANHQPQPQPHFPILPTCKSLQTVLAPSISPQTLAHPLPPRPPPSSRFSYVPSYPHFQDHHEVQPRAEDTHPNDFDEFLAGLDAADLNPSLCVPIPGDADVERSSRCLNETDGSHDRFLTPGRRLLGFPDGDEDRGLEKGDESLPDLSSTVECGLVGSTSTKTLRGDGSPTPVLDSIPQDGLLEPGSDQDTSHGREWPRSSQCDDSLPFDPLIVADSDDDSTADGSTVDSTFSSLAKQDTSSRATSISHSPKAGAGSDEAGTGITGGRSIPLKRQHQPRVGTGTMHPMVAVEVPVIAARLEEDISNSTRYENGPSSRLRARQRKTRARSRREVADTQDCKLPGKPVQCFEDDMTMSDTGGSCAPSDGTDDDYRVSSEEDGSTKPPLKRRRLSTQPSGTGSRRPQFRIPRAATAAGREGVEQEYSRVPTTTAKGRSTPPCNTNHGPDTHAHSRPSIEAERCSCSIPLLARGEAVMLSSTLAQVAFEMVTGSPMTTSDLAGEATAAADTERGYGGRKVEGPDRKRRRWTREEDVRLVALKQDGFPWSEIEERFPHRQLGSLRQRWYTKLQNTHASLLTDPLTDKRRQERNYRVSVGEPLSISKPRTPLEISHRYPSRPPHPRDDPPAMPNAKPRTPSPSSTVTAMCPVCKSAVEVEASSAFNAANNRMRVREQLRFCENHRKETARREWSRLRYPIIAWDRLDDRLTQFHPRLHRILDDSRYRSRYKSVVHKKVRKHGRKILSRSVLHSTGYYGLRGREILSAHVVSHFKDAINSLAGIDSVVSKYGPVVYAQEVLVPELLEMLVREDMGVDAKGARRILKESNEIGNLFNFE</sequence>
<comment type="subcellular location">
    <subcellularLocation>
        <location evidence="3">Cytoplasm</location>
    </subcellularLocation>
    <subcellularLocation>
        <location evidence="2">Nucleus</location>
    </subcellularLocation>
</comment>
<evidence type="ECO:0000256" key="5">
    <source>
        <dbReference type="ARBA" id="ARBA00015162"/>
    </source>
</evidence>
<comment type="caution">
    <text evidence="11">The sequence shown here is derived from an EMBL/GenBank/DDBJ whole genome shotgun (WGS) entry which is preliminary data.</text>
</comment>
<organism evidence="11 12">
    <name type="scientific">Blastomyces percursus</name>
    <dbReference type="NCBI Taxonomy" id="1658174"/>
    <lineage>
        <taxon>Eukaryota</taxon>
        <taxon>Fungi</taxon>
        <taxon>Dikarya</taxon>
        <taxon>Ascomycota</taxon>
        <taxon>Pezizomycotina</taxon>
        <taxon>Eurotiomycetes</taxon>
        <taxon>Eurotiomycetidae</taxon>
        <taxon>Onygenales</taxon>
        <taxon>Ajellomycetaceae</taxon>
        <taxon>Blastomyces</taxon>
    </lineage>
</organism>
<feature type="region of interest" description="Disordered" evidence="8">
    <location>
        <begin position="341"/>
        <end position="372"/>
    </location>
</feature>
<dbReference type="InterPro" id="IPR039024">
    <property type="entry name" value="RTC4"/>
</dbReference>
<name>A0A1J9Q0S8_9EURO</name>
<dbReference type="SMART" id="SM01312">
    <property type="entry name" value="RTC4"/>
    <property type="match status" value="1"/>
</dbReference>
<keyword evidence="7" id="KW-0539">Nucleus</keyword>
<feature type="region of interest" description="Disordered" evidence="8">
    <location>
        <begin position="147"/>
        <end position="319"/>
    </location>
</feature>
<evidence type="ECO:0000256" key="3">
    <source>
        <dbReference type="ARBA" id="ARBA00004496"/>
    </source>
</evidence>
<feature type="compositionally biased region" description="Polar residues" evidence="8">
    <location>
        <begin position="267"/>
        <end position="284"/>
    </location>
</feature>
<feature type="region of interest" description="Disordered" evidence="8">
    <location>
        <begin position="11"/>
        <end position="50"/>
    </location>
</feature>
<dbReference type="InterPro" id="IPR017930">
    <property type="entry name" value="Myb_dom"/>
</dbReference>
<feature type="domain" description="Myb-like" evidence="9">
    <location>
        <begin position="553"/>
        <end position="602"/>
    </location>
</feature>
<evidence type="ECO:0000313" key="11">
    <source>
        <dbReference type="EMBL" id="OJD22169.1"/>
    </source>
</evidence>
<dbReference type="PROSITE" id="PS51294">
    <property type="entry name" value="HTH_MYB"/>
    <property type="match status" value="1"/>
</dbReference>
<evidence type="ECO:0000259" key="10">
    <source>
        <dbReference type="PROSITE" id="PS51294"/>
    </source>
</evidence>
<feature type="compositionally biased region" description="Basic residues" evidence="8">
    <location>
        <begin position="353"/>
        <end position="364"/>
    </location>
</feature>
<dbReference type="STRING" id="1658174.A0A1J9Q0S8"/>
<keyword evidence="6" id="KW-0963">Cytoplasm</keyword>
<gene>
    <name evidence="11" type="ORF">ACJ73_06486</name>
</gene>
<evidence type="ECO:0000256" key="7">
    <source>
        <dbReference type="ARBA" id="ARBA00023242"/>
    </source>
</evidence>
<comment type="function">
    <text evidence="1">May be involved in a process influencing telomere capping.</text>
</comment>
<dbReference type="Gene3D" id="1.10.10.60">
    <property type="entry name" value="Homeodomain-like"/>
    <property type="match status" value="1"/>
</dbReference>
<feature type="region of interest" description="Disordered" evidence="8">
    <location>
        <begin position="384"/>
        <end position="489"/>
    </location>
</feature>
<evidence type="ECO:0000256" key="6">
    <source>
        <dbReference type="ARBA" id="ARBA00022490"/>
    </source>
</evidence>
<evidence type="ECO:0000313" key="12">
    <source>
        <dbReference type="Proteomes" id="UP000242791"/>
    </source>
</evidence>
<dbReference type="InterPro" id="IPR028094">
    <property type="entry name" value="RTC4_C"/>
</dbReference>
<dbReference type="EMBL" id="LGTZ01001148">
    <property type="protein sequence ID" value="OJD22169.1"/>
    <property type="molecule type" value="Genomic_DNA"/>
</dbReference>
<dbReference type="PANTHER" id="PTHR41391:SF1">
    <property type="entry name" value="RESTRICTION OF TELOMERE CAPPING PROTEIN 4"/>
    <property type="match status" value="1"/>
</dbReference>
<dbReference type="GO" id="GO:0005634">
    <property type="term" value="C:nucleus"/>
    <property type="evidence" value="ECO:0007669"/>
    <property type="project" value="UniProtKB-SubCell"/>
</dbReference>
<feature type="compositionally biased region" description="Basic and acidic residues" evidence="8">
    <location>
        <begin position="480"/>
        <end position="489"/>
    </location>
</feature>
<comment type="similarity">
    <text evidence="4">Belongs to the RTC4 family.</text>
</comment>